<reference evidence="2" key="1">
    <citation type="submission" date="2021-12" db="EMBL/GenBank/DDBJ databases">
        <authorList>
            <person name="Cha I.-T."/>
            <person name="Lee K.-E."/>
            <person name="Park S.-J."/>
        </authorList>
    </citation>
    <scope>NUCLEOTIDE SEQUENCE</scope>
    <source>
        <strain evidence="2">YSM-43</strain>
    </source>
</reference>
<gene>
    <name evidence="2" type="ORF">LXD69_04440</name>
</gene>
<name>A0ABY4HPY5_9FLAO</name>
<reference evidence="2" key="2">
    <citation type="submission" date="2022-04" db="EMBL/GenBank/DDBJ databases">
        <title>Complete Genome Sequence of Flavobacterium sediminilitoris YSM-43, Isolated from a Tidal Sediment.</title>
        <authorList>
            <person name="Lee P.A."/>
        </authorList>
    </citation>
    <scope>NUCLEOTIDE SEQUENCE</scope>
    <source>
        <strain evidence="2">YSM-43</strain>
    </source>
</reference>
<organism evidence="2 3">
    <name type="scientific">Flavobacterium sediminilitoris</name>
    <dbReference type="NCBI Taxonomy" id="2024526"/>
    <lineage>
        <taxon>Bacteria</taxon>
        <taxon>Pseudomonadati</taxon>
        <taxon>Bacteroidota</taxon>
        <taxon>Flavobacteriia</taxon>
        <taxon>Flavobacteriales</taxon>
        <taxon>Flavobacteriaceae</taxon>
        <taxon>Flavobacterium</taxon>
    </lineage>
</organism>
<proteinExistence type="predicted"/>
<dbReference type="RefSeq" id="WP_246917815.1">
    <property type="nucleotide sequence ID" value="NZ_CP090145.1"/>
</dbReference>
<feature type="transmembrane region" description="Helical" evidence="1">
    <location>
        <begin position="20"/>
        <end position="39"/>
    </location>
</feature>
<accession>A0ABY4HPY5</accession>
<protein>
    <submittedName>
        <fullName evidence="2">DUF1275 domain-containing protein</fullName>
    </submittedName>
</protein>
<keyword evidence="1" id="KW-0812">Transmembrane</keyword>
<keyword evidence="1" id="KW-1133">Transmembrane helix</keyword>
<feature type="transmembrane region" description="Helical" evidence="1">
    <location>
        <begin position="186"/>
        <end position="206"/>
    </location>
</feature>
<dbReference type="PANTHER" id="PTHR37314:SF4">
    <property type="entry name" value="UPF0700 TRANSMEMBRANE PROTEIN YOAK"/>
    <property type="match status" value="1"/>
</dbReference>
<evidence type="ECO:0000313" key="3">
    <source>
        <dbReference type="Proteomes" id="UP000830454"/>
    </source>
</evidence>
<feature type="transmembrane region" description="Helical" evidence="1">
    <location>
        <begin position="127"/>
        <end position="145"/>
    </location>
</feature>
<dbReference type="InterPro" id="IPR010699">
    <property type="entry name" value="DUF1275"/>
</dbReference>
<evidence type="ECO:0000313" key="2">
    <source>
        <dbReference type="EMBL" id="UOX34758.1"/>
    </source>
</evidence>
<dbReference type="EMBL" id="CP090145">
    <property type="protein sequence ID" value="UOX34758.1"/>
    <property type="molecule type" value="Genomic_DNA"/>
</dbReference>
<dbReference type="Proteomes" id="UP000830454">
    <property type="component" value="Chromosome"/>
</dbReference>
<keyword evidence="3" id="KW-1185">Reference proteome</keyword>
<feature type="transmembrane region" description="Helical" evidence="1">
    <location>
        <begin position="59"/>
        <end position="84"/>
    </location>
</feature>
<dbReference type="Pfam" id="PF06912">
    <property type="entry name" value="DUF1275"/>
    <property type="match status" value="1"/>
</dbReference>
<feature type="transmembrane region" description="Helical" evidence="1">
    <location>
        <begin position="96"/>
        <end position="115"/>
    </location>
</feature>
<dbReference type="PANTHER" id="PTHR37314">
    <property type="entry name" value="SLR0142 PROTEIN"/>
    <property type="match status" value="1"/>
</dbReference>
<evidence type="ECO:0000256" key="1">
    <source>
        <dbReference type="SAM" id="Phobius"/>
    </source>
</evidence>
<feature type="transmembrane region" description="Helical" evidence="1">
    <location>
        <begin position="212"/>
        <end position="229"/>
    </location>
</feature>
<keyword evidence="1" id="KW-0472">Membrane</keyword>
<sequence>MLRKYSNSRSLSDNIKLGTLTAFTAGMVNIGSLLLFFSFSSNVTGHYAILASEIVKGNYYQIAVVFSWVFLFFFGSFISNLIVIHYNQKNPYLAHSLPLILEIACLLAVGFYGDFFYKETLTETELLLALMLFAMGLQNGLTASISNFTVKTTHLTGTTTDLGILFSMFTKKEYRDNKALRGKAKLLFSIASSYLIGAVMAGFTYMSLRFKMFYVVSILLVIIIFYDLYKIRFKRFIHKRKYVKINWITVKT</sequence>